<sequence>MDLKVEVKQLEAGQIEAGQIEAGQIEAGQIEAGQIESGQIEAAQLEAAQIEADENQDYYSDLKKICELKELSQLGENKKKVVKCFNDLYCTKGDNLTNSLSEIYSIDVNSDTILYILQKYLHMHGLCIPCYKFTNNDHSCEYNIRCKWCHHHTHLNINSVLYPNKILHAKNKCNVCTHFLKGRLCLSKNECKFCHSFDHLPIYLKTKYYNILNNLYKKKMNTNIINKHILKKMKKSIIKENTYHSTFYVIDKDLMNIFGEHEKDGKNGGERDGKNGGERDGKNGGERDGKNGGERDGKNGGERDGKNGGERDGKNGGERDGKNGGERDGKNGGERDGKNGDDVRLTNSIPQNNIIYDQNNKKKKITIHHTCNECSQNKKPCLDYFLSLKDCQDSCNKCHDDIHKNKFSNLYFLTYMHNNKICNVCPFINEERCNCDQTTTYCHDTDHILFDIKFKNSFNVSSQYLQSQFLYKKEKQLMETANEEDEGEDGYVSNPNDASLIESANASNIDAHDDNNTLEKEEPKT</sequence>
<feature type="compositionally biased region" description="Basic and acidic residues" evidence="2">
    <location>
        <begin position="510"/>
        <end position="525"/>
    </location>
</feature>
<dbReference type="InterPro" id="IPR000571">
    <property type="entry name" value="Znf_CCCH"/>
</dbReference>
<dbReference type="RefSeq" id="XP_724052.3">
    <property type="nucleotide sequence ID" value="XM_718959.3"/>
</dbReference>
<organism evidence="4 5">
    <name type="scientific">Plasmodium yoelii</name>
    <dbReference type="NCBI Taxonomy" id="5861"/>
    <lineage>
        <taxon>Eukaryota</taxon>
        <taxon>Sar</taxon>
        <taxon>Alveolata</taxon>
        <taxon>Apicomplexa</taxon>
        <taxon>Aconoidasida</taxon>
        <taxon>Haemosporida</taxon>
        <taxon>Plasmodiidae</taxon>
        <taxon>Plasmodium</taxon>
        <taxon>Plasmodium (Vinckeia)</taxon>
    </lineage>
</organism>
<keyword evidence="1" id="KW-0863">Zinc-finger</keyword>
<feature type="compositionally biased region" description="Polar residues" evidence="2">
    <location>
        <begin position="493"/>
        <end position="508"/>
    </location>
</feature>
<dbReference type="PROSITE" id="PS50103">
    <property type="entry name" value="ZF_C3H1"/>
    <property type="match status" value="1"/>
</dbReference>
<keyword evidence="1" id="KW-0862">Zinc</keyword>
<proteinExistence type="predicted"/>
<dbReference type="EMBL" id="LM993665">
    <property type="protein sequence ID" value="VTZ79333.1"/>
    <property type="molecule type" value="Genomic_DNA"/>
</dbReference>
<accession>A0A4V0KN33</accession>
<dbReference type="GeneID" id="3789377"/>
<dbReference type="VEuPathDB" id="PlasmoDB:PYYM_1106500"/>
<feature type="compositionally biased region" description="Basic and acidic residues" evidence="2">
    <location>
        <begin position="261"/>
        <end position="344"/>
    </location>
</feature>
<reference evidence="4 5" key="1">
    <citation type="journal article" date="2014" name="BMC Biol.">
        <title>A comprehensive evaluation of rodent malaria parasite genomes and gene expression.</title>
        <authorList>
            <person name="Otto T.D."/>
            <person name="Bohme U."/>
            <person name="Jackson A.P."/>
            <person name="Hunt M."/>
            <person name="Franke-Fayard B."/>
            <person name="Hoeijmakers W.A."/>
            <person name="Religa A.A."/>
            <person name="Robertson L."/>
            <person name="Sanders M."/>
            <person name="Ogun S.A."/>
            <person name="Cunningham D."/>
            <person name="Erhart A."/>
            <person name="Billker O."/>
            <person name="Khan S.M."/>
            <person name="Stunnenberg H.G."/>
            <person name="Langhorne J."/>
            <person name="Holder A.A."/>
            <person name="Waters A.P."/>
            <person name="Newbold C.I."/>
            <person name="Pain A."/>
            <person name="Berriman M."/>
            <person name="Janse C.J."/>
        </authorList>
    </citation>
    <scope>NUCLEOTIDE SEQUENCE [LARGE SCALE GENOMIC DNA]</scope>
    <source>
        <strain evidence="4 5">17X</strain>
    </source>
</reference>
<feature type="region of interest" description="Disordered" evidence="2">
    <location>
        <begin position="480"/>
        <end position="525"/>
    </location>
</feature>
<dbReference type="VEuPathDB" id="PlasmoDB:Py17XNL_001105465"/>
<evidence type="ECO:0000313" key="4">
    <source>
        <dbReference type="EMBL" id="VTZ79333.1"/>
    </source>
</evidence>
<evidence type="ECO:0000256" key="2">
    <source>
        <dbReference type="SAM" id="MobiDB-lite"/>
    </source>
</evidence>
<dbReference type="VEuPathDB" id="PlasmoDB:PY03844"/>
<dbReference type="AlphaFoldDB" id="A0A4V0KN33"/>
<protein>
    <submittedName>
        <fullName evidence="4">Centrosomal protein CEP120, putative</fullName>
    </submittedName>
</protein>
<gene>
    <name evidence="4" type="ORF">PY17X_1105400</name>
</gene>
<name>A0A4V0KN33_PLAYE</name>
<dbReference type="GO" id="GO:0008270">
    <property type="term" value="F:zinc ion binding"/>
    <property type="evidence" value="ECO:0007669"/>
    <property type="project" value="UniProtKB-KW"/>
</dbReference>
<evidence type="ECO:0000313" key="5">
    <source>
        <dbReference type="Proteomes" id="UP000072874"/>
    </source>
</evidence>
<feature type="region of interest" description="Disordered" evidence="2">
    <location>
        <begin position="261"/>
        <end position="347"/>
    </location>
</feature>
<feature type="zinc finger region" description="C3H1-type" evidence="1">
    <location>
        <begin position="170"/>
        <end position="198"/>
    </location>
</feature>
<dbReference type="KEGG" id="pyo:PY17X_1105400"/>
<evidence type="ECO:0000259" key="3">
    <source>
        <dbReference type="PROSITE" id="PS50103"/>
    </source>
</evidence>
<dbReference type="VEuPathDB" id="PlasmoDB:PY17X_1105400"/>
<dbReference type="Proteomes" id="UP000072874">
    <property type="component" value="Chromosome 11"/>
</dbReference>
<dbReference type="OrthoDB" id="348671at2759"/>
<keyword evidence="1" id="KW-0479">Metal-binding</keyword>
<evidence type="ECO:0000256" key="1">
    <source>
        <dbReference type="PROSITE-ProRule" id="PRU00723"/>
    </source>
</evidence>
<feature type="domain" description="C3H1-type" evidence="3">
    <location>
        <begin position="170"/>
        <end position="198"/>
    </location>
</feature>